<evidence type="ECO:0000259" key="3">
    <source>
        <dbReference type="Pfam" id="PF22824"/>
    </source>
</evidence>
<dbReference type="InterPro" id="IPR021896">
    <property type="entry name" value="THAP9-like_HTH"/>
</dbReference>
<dbReference type="Pfam" id="PF21787">
    <property type="entry name" value="TNP-like_RNaseH_N"/>
    <property type="match status" value="1"/>
</dbReference>
<keyword evidence="5" id="KW-1185">Reference proteome</keyword>
<name>A0AAV1M4T6_9NEOP</name>
<dbReference type="PANTHER" id="PTHR47577">
    <property type="entry name" value="THAP DOMAIN-CONTAINING PROTEIN 6"/>
    <property type="match status" value="1"/>
</dbReference>
<accession>A0AAV1M4T6</accession>
<evidence type="ECO:0000313" key="5">
    <source>
        <dbReference type="Proteomes" id="UP001314205"/>
    </source>
</evidence>
<dbReference type="AlphaFoldDB" id="A0AAV1M4T6"/>
<evidence type="ECO:0008006" key="6">
    <source>
        <dbReference type="Google" id="ProtNLM"/>
    </source>
</evidence>
<dbReference type="InterPro" id="IPR048365">
    <property type="entry name" value="TNP-like_RNaseH_N"/>
</dbReference>
<protein>
    <recommendedName>
        <fullName evidence="6">THAP domain-containing protein 9</fullName>
    </recommendedName>
</protein>
<gene>
    <name evidence="4" type="ORF">PARMNEM_LOCUS20246</name>
</gene>
<comment type="caution">
    <text evidence="4">The sequence shown here is derived from an EMBL/GenBank/DDBJ whole genome shotgun (WGS) entry which is preliminary data.</text>
</comment>
<reference evidence="4 5" key="1">
    <citation type="submission" date="2023-11" db="EMBL/GenBank/DDBJ databases">
        <authorList>
            <person name="Hedman E."/>
            <person name="Englund M."/>
            <person name="Stromberg M."/>
            <person name="Nyberg Akerstrom W."/>
            <person name="Nylinder S."/>
            <person name="Jareborg N."/>
            <person name="Kallberg Y."/>
            <person name="Kronander E."/>
        </authorList>
    </citation>
    <scope>NUCLEOTIDE SEQUENCE [LARGE SCALE GENOMIC DNA]</scope>
</reference>
<dbReference type="Pfam" id="PF22824">
    <property type="entry name" value="THAP9_C"/>
    <property type="match status" value="1"/>
</dbReference>
<sequence>MVSGPNDFMQHLIEMVIKKKQNQNITQEYDTQLKTFALTLHFYSPRAYNYMRTKFDLCLPHPRTLRGWYQNVGCKPGITMEAIDTIKAMSKEKKDLVIALTFDEMSIREHIEFDGRNHHGYVDVGNVKSIVQYICGYVVKKIANKIKCESCVNVLYGEVKEGSLINMKDVGGLVNPFQDVYEIGVFSERVFRKHVKGKIVNENIFQKIVNECLVSCKHFFNTLDIHMYDSPALSNHKHLIIKLIIETYLVIRLKYEAKLQNTSKESLRHFYNKLVIFGGK</sequence>
<dbReference type="Proteomes" id="UP001314205">
    <property type="component" value="Unassembled WGS sequence"/>
</dbReference>
<feature type="domain" description="Transposable element P transposase-like RNase H" evidence="2">
    <location>
        <begin position="74"/>
        <end position="128"/>
    </location>
</feature>
<evidence type="ECO:0000313" key="4">
    <source>
        <dbReference type="EMBL" id="CAK1601642.1"/>
    </source>
</evidence>
<dbReference type="Pfam" id="PF12017">
    <property type="entry name" value="Tnp_P_element"/>
    <property type="match status" value="1"/>
</dbReference>
<feature type="domain" description="THAP9-like helix-turn-helix" evidence="1">
    <location>
        <begin position="13"/>
        <end position="68"/>
    </location>
</feature>
<evidence type="ECO:0000259" key="1">
    <source>
        <dbReference type="Pfam" id="PF12017"/>
    </source>
</evidence>
<dbReference type="InterPro" id="IPR055035">
    <property type="entry name" value="THAP9_C"/>
</dbReference>
<proteinExistence type="predicted"/>
<evidence type="ECO:0000259" key="2">
    <source>
        <dbReference type="Pfam" id="PF21787"/>
    </source>
</evidence>
<feature type="domain" description="DNA transposase THAP9 C-terminal" evidence="3">
    <location>
        <begin position="130"/>
        <end position="258"/>
    </location>
</feature>
<dbReference type="PANTHER" id="PTHR47577:SF2">
    <property type="entry name" value="THAP DOMAIN CONTAINING 9"/>
    <property type="match status" value="1"/>
</dbReference>
<dbReference type="EMBL" id="CAVLGL010000137">
    <property type="protein sequence ID" value="CAK1601642.1"/>
    <property type="molecule type" value="Genomic_DNA"/>
</dbReference>
<organism evidence="4 5">
    <name type="scientific">Parnassius mnemosyne</name>
    <name type="common">clouded apollo</name>
    <dbReference type="NCBI Taxonomy" id="213953"/>
    <lineage>
        <taxon>Eukaryota</taxon>
        <taxon>Metazoa</taxon>
        <taxon>Ecdysozoa</taxon>
        <taxon>Arthropoda</taxon>
        <taxon>Hexapoda</taxon>
        <taxon>Insecta</taxon>
        <taxon>Pterygota</taxon>
        <taxon>Neoptera</taxon>
        <taxon>Endopterygota</taxon>
        <taxon>Lepidoptera</taxon>
        <taxon>Glossata</taxon>
        <taxon>Ditrysia</taxon>
        <taxon>Papilionoidea</taxon>
        <taxon>Papilionidae</taxon>
        <taxon>Parnassiinae</taxon>
        <taxon>Parnassini</taxon>
        <taxon>Parnassius</taxon>
        <taxon>Driopa</taxon>
    </lineage>
</organism>